<reference evidence="1 2" key="1">
    <citation type="submission" date="2019-10" db="EMBL/GenBank/DDBJ databases">
        <title>New genus of Silvanigrellaceae.</title>
        <authorList>
            <person name="Pitt A."/>
            <person name="Hahn M.W."/>
        </authorList>
    </citation>
    <scope>NUCLEOTIDE SEQUENCE [LARGE SCALE GENOMIC DNA]</scope>
    <source>
        <strain evidence="1 2">33A1-SZDP</strain>
    </source>
</reference>
<dbReference type="AlphaFoldDB" id="A0A833JE24"/>
<dbReference type="EMBL" id="WFLN01000005">
    <property type="protein sequence ID" value="KAB8032114.1"/>
    <property type="molecule type" value="Genomic_DNA"/>
</dbReference>
<keyword evidence="2" id="KW-1185">Reference proteome</keyword>
<dbReference type="Proteomes" id="UP000442694">
    <property type="component" value="Unassembled WGS sequence"/>
</dbReference>
<gene>
    <name evidence="1" type="ORF">GCL57_05560</name>
</gene>
<accession>A0A833JE24</accession>
<evidence type="ECO:0000313" key="2">
    <source>
        <dbReference type="Proteomes" id="UP000442694"/>
    </source>
</evidence>
<evidence type="ECO:0000313" key="1">
    <source>
        <dbReference type="EMBL" id="KAB8032114.1"/>
    </source>
</evidence>
<sequence>MNPSIKTVSLWQAINEKERDFRYACGIKYNEIKYQTPQNHQLKITIKEPNTGWSASFIEVTDNDGFIQTTPNIVLPRNKFPDSIDTNKKDGCSVLSLH</sequence>
<name>A0A833JE24_9BACT</name>
<organism evidence="1 2">
    <name type="scientific">Fluviispira multicolorata</name>
    <dbReference type="NCBI Taxonomy" id="2654512"/>
    <lineage>
        <taxon>Bacteria</taxon>
        <taxon>Pseudomonadati</taxon>
        <taxon>Bdellovibrionota</taxon>
        <taxon>Oligoflexia</taxon>
        <taxon>Silvanigrellales</taxon>
        <taxon>Silvanigrellaceae</taxon>
        <taxon>Fluviispira</taxon>
    </lineage>
</organism>
<dbReference type="RefSeq" id="WP_152212302.1">
    <property type="nucleotide sequence ID" value="NZ_WFLN01000005.1"/>
</dbReference>
<protein>
    <submittedName>
        <fullName evidence="1">PqaA protein</fullName>
    </submittedName>
</protein>
<proteinExistence type="predicted"/>
<comment type="caution">
    <text evidence="1">The sequence shown here is derived from an EMBL/GenBank/DDBJ whole genome shotgun (WGS) entry which is preliminary data.</text>
</comment>